<keyword evidence="4" id="KW-0809">Transit peptide</keyword>
<evidence type="ECO:0000259" key="5">
    <source>
        <dbReference type="PROSITE" id="PS51770"/>
    </source>
</evidence>
<reference evidence="6 7" key="1">
    <citation type="journal article" date="2017" name="Gigascience">
        <title>Genome sequence of the small brown planthopper, Laodelphax striatellus.</title>
        <authorList>
            <person name="Zhu J."/>
            <person name="Jiang F."/>
            <person name="Wang X."/>
            <person name="Yang P."/>
            <person name="Bao Y."/>
            <person name="Zhao W."/>
            <person name="Wang W."/>
            <person name="Lu H."/>
            <person name="Wang Q."/>
            <person name="Cui N."/>
            <person name="Li J."/>
            <person name="Chen X."/>
            <person name="Luo L."/>
            <person name="Yu J."/>
            <person name="Kang L."/>
            <person name="Cui F."/>
        </authorList>
    </citation>
    <scope>NUCLEOTIDE SEQUENCE [LARGE SCALE GENOMIC DNA]</scope>
    <source>
        <strain evidence="6">Lst14</strain>
    </source>
</reference>
<dbReference type="EMBL" id="QKKF02004629">
    <property type="protein sequence ID" value="RZF47260.1"/>
    <property type="molecule type" value="Genomic_DNA"/>
</dbReference>
<proteinExistence type="inferred from homology"/>
<dbReference type="GO" id="GO:0047617">
    <property type="term" value="F:fatty acyl-CoA hydrolase activity"/>
    <property type="evidence" value="ECO:0007669"/>
    <property type="project" value="TreeGrafter"/>
</dbReference>
<gene>
    <name evidence="6" type="ORF">LSTR_LSTR004969</name>
</gene>
<protein>
    <recommendedName>
        <fullName evidence="5">HotDog ACOT-type domain-containing protein</fullName>
    </recommendedName>
</protein>
<dbReference type="OrthoDB" id="331699at2759"/>
<dbReference type="PANTHER" id="PTHR12655:SF0">
    <property type="entry name" value="ACYL-COENZYME A THIOESTERASE 9, MITOCHONDRIAL"/>
    <property type="match status" value="1"/>
</dbReference>
<evidence type="ECO:0000256" key="1">
    <source>
        <dbReference type="ARBA" id="ARBA00010458"/>
    </source>
</evidence>
<feature type="domain" description="HotDog ACOT-type" evidence="5">
    <location>
        <begin position="96"/>
        <end position="217"/>
    </location>
</feature>
<sequence>MVLSKILLRTSFVLKTTSLKLATRAISNGITRLPNPDDVSIQYPTVMQVKEGLRLRMGVEEGYQLLVKNRAHLLDKLPKSQAELPVRNLRDSFDSAIIPLSTNVNLQNSYTNFLGNVRYGRLMEDLDMFAVHIVFKHMCCGLECNEVVPFIVATILVDEIVMSDYIPKCTQDVRISGHVSWAGSTSVEVIVWLEQFENGKWHEITRAIFLMASRNATMTAGAFVNKIEPYDEQEKKILLEGENRKKKRTKEGQSSLLKQLPTVEEQHLLHNLFLSTLDPGDITMDKRILPPRKVWMSKTKKANVIFSHPEFRNLHNKVFGGFLMRVAAELAFVTVYIHSKQVCPKMVCCGGISFHSPVDVGSLLSMTSQIVYTEKNYAQVTVYATVLDPFTTKQTTTNVFNFTYKTGDTIDEVVPESYCDAMRFLDGRRHFQDSLGLLY</sequence>
<keyword evidence="2" id="KW-0677">Repeat</keyword>
<dbReference type="Gene3D" id="3.10.129.10">
    <property type="entry name" value="Hotdog Thioesterase"/>
    <property type="match status" value="2"/>
</dbReference>
<evidence type="ECO:0000256" key="3">
    <source>
        <dbReference type="ARBA" id="ARBA00022801"/>
    </source>
</evidence>
<keyword evidence="7" id="KW-1185">Reference proteome</keyword>
<accession>A0A482XP34</accession>
<dbReference type="FunCoup" id="A0A482XP34">
    <property type="interactions" value="397"/>
</dbReference>
<evidence type="ECO:0000313" key="6">
    <source>
        <dbReference type="EMBL" id="RZF47260.1"/>
    </source>
</evidence>
<evidence type="ECO:0000256" key="4">
    <source>
        <dbReference type="ARBA" id="ARBA00022946"/>
    </source>
</evidence>
<comment type="caution">
    <text evidence="6">The sequence shown here is derived from an EMBL/GenBank/DDBJ whole genome shotgun (WGS) entry which is preliminary data.</text>
</comment>
<dbReference type="CDD" id="cd03442">
    <property type="entry name" value="BFIT_BACH"/>
    <property type="match status" value="1"/>
</dbReference>
<name>A0A482XP34_LAOST</name>
<evidence type="ECO:0000313" key="7">
    <source>
        <dbReference type="Proteomes" id="UP000291343"/>
    </source>
</evidence>
<keyword evidence="3" id="KW-0378">Hydrolase</keyword>
<dbReference type="AlphaFoldDB" id="A0A482XP34"/>
<dbReference type="InParanoid" id="A0A482XP34"/>
<dbReference type="GO" id="GO:0006637">
    <property type="term" value="P:acyl-CoA metabolic process"/>
    <property type="evidence" value="ECO:0007669"/>
    <property type="project" value="TreeGrafter"/>
</dbReference>
<evidence type="ECO:0000256" key="2">
    <source>
        <dbReference type="ARBA" id="ARBA00022737"/>
    </source>
</evidence>
<dbReference type="InterPro" id="IPR033120">
    <property type="entry name" value="HOTDOG_ACOT"/>
</dbReference>
<dbReference type="PANTHER" id="PTHR12655">
    <property type="entry name" value="ACYL-COA THIOESTERASE"/>
    <property type="match status" value="1"/>
</dbReference>
<comment type="similarity">
    <text evidence="1">Belongs to the acyl coenzyme A hydrolase family.</text>
</comment>
<dbReference type="SUPFAM" id="SSF54637">
    <property type="entry name" value="Thioesterase/thiol ester dehydrase-isomerase"/>
    <property type="match status" value="2"/>
</dbReference>
<dbReference type="STRING" id="195883.A0A482XP34"/>
<feature type="domain" description="HotDog ACOT-type" evidence="5">
    <location>
        <begin position="297"/>
        <end position="410"/>
    </location>
</feature>
<dbReference type="InterPro" id="IPR029069">
    <property type="entry name" value="HotDog_dom_sf"/>
</dbReference>
<dbReference type="PROSITE" id="PS51770">
    <property type="entry name" value="HOTDOG_ACOT"/>
    <property type="match status" value="2"/>
</dbReference>
<dbReference type="SMR" id="A0A482XP34"/>
<dbReference type="GO" id="GO:0005739">
    <property type="term" value="C:mitochondrion"/>
    <property type="evidence" value="ECO:0007669"/>
    <property type="project" value="TreeGrafter"/>
</dbReference>
<dbReference type="Proteomes" id="UP000291343">
    <property type="component" value="Unassembled WGS sequence"/>
</dbReference>
<organism evidence="6 7">
    <name type="scientific">Laodelphax striatellus</name>
    <name type="common">Small brown planthopper</name>
    <name type="synonym">Delphax striatella</name>
    <dbReference type="NCBI Taxonomy" id="195883"/>
    <lineage>
        <taxon>Eukaryota</taxon>
        <taxon>Metazoa</taxon>
        <taxon>Ecdysozoa</taxon>
        <taxon>Arthropoda</taxon>
        <taxon>Hexapoda</taxon>
        <taxon>Insecta</taxon>
        <taxon>Pterygota</taxon>
        <taxon>Neoptera</taxon>
        <taxon>Paraneoptera</taxon>
        <taxon>Hemiptera</taxon>
        <taxon>Auchenorrhyncha</taxon>
        <taxon>Fulgoroidea</taxon>
        <taxon>Delphacidae</taxon>
        <taxon>Criomorphinae</taxon>
        <taxon>Laodelphax</taxon>
    </lineage>
</organism>